<dbReference type="Gene3D" id="3.10.20.600">
    <property type="match status" value="1"/>
</dbReference>
<organism evidence="3 4">
    <name type="scientific">[Bacteroides] pectinophilus ATCC 43243</name>
    <dbReference type="NCBI Taxonomy" id="483218"/>
    <lineage>
        <taxon>Bacteria</taxon>
        <taxon>Bacillati</taxon>
        <taxon>Bacillota</taxon>
        <taxon>Clostridia</taxon>
        <taxon>Eubacteriales</taxon>
    </lineage>
</organism>
<dbReference type="AlphaFoldDB" id="B7ASY0"/>
<feature type="transmembrane region" description="Helical" evidence="1">
    <location>
        <begin position="7"/>
        <end position="24"/>
    </location>
</feature>
<dbReference type="GO" id="GO:0003677">
    <property type="term" value="F:DNA binding"/>
    <property type="evidence" value="ECO:0007669"/>
    <property type="project" value="InterPro"/>
</dbReference>
<dbReference type="GO" id="GO:0006281">
    <property type="term" value="P:DNA repair"/>
    <property type="evidence" value="ECO:0007669"/>
    <property type="project" value="InterPro"/>
</dbReference>
<keyword evidence="1" id="KW-0812">Transmembrane</keyword>
<keyword evidence="4" id="KW-1185">Reference proteome</keyword>
<sequence length="213" mass="23390">MHKTNKLIIFALAVLICGSIYYMSDYMPDYRPESMTEMPDAGTTDAELQNGKNDTALQESQPELIYVYVCGSVNEPGVYEVREGSRVHELIALAGGFAEDAYTLSVSMAKTVTDGQTLYVPHLDEAEDDVAGSRLSGSVTGDDDIYGQKTKININTASVEQLMTLKGIGESRARDIVDYRTRNGSFKKTEDVMKVSGIKEAAYSKIKDDICVK</sequence>
<dbReference type="PANTHER" id="PTHR21180:SF32">
    <property type="entry name" value="ENDONUCLEASE_EXONUCLEASE_PHOSPHATASE FAMILY DOMAIN-CONTAINING PROTEIN 1"/>
    <property type="match status" value="1"/>
</dbReference>
<dbReference type="InterPro" id="IPR019554">
    <property type="entry name" value="Soluble_ligand-bd"/>
</dbReference>
<dbReference type="InterPro" id="IPR004509">
    <property type="entry name" value="Competence_ComEA_HhH"/>
</dbReference>
<feature type="domain" description="Helix-hairpin-helix DNA-binding motif class 1" evidence="2">
    <location>
        <begin position="160"/>
        <end position="179"/>
    </location>
</feature>
<keyword evidence="1" id="KW-1133">Transmembrane helix</keyword>
<gene>
    <name evidence="3" type="ORF">BACPEC_02188</name>
</gene>
<protein>
    <recommendedName>
        <fullName evidence="2">Helix-hairpin-helix DNA-binding motif class 1 domain-containing protein</fullName>
    </recommendedName>
</protein>
<dbReference type="SUPFAM" id="SSF47781">
    <property type="entry name" value="RuvA domain 2-like"/>
    <property type="match status" value="1"/>
</dbReference>
<dbReference type="Pfam" id="PF12836">
    <property type="entry name" value="HHH_3"/>
    <property type="match status" value="1"/>
</dbReference>
<reference evidence="3 4" key="2">
    <citation type="submission" date="2008-11" db="EMBL/GenBank/DDBJ databases">
        <authorList>
            <person name="Fulton L."/>
            <person name="Clifton S."/>
            <person name="Fulton B."/>
            <person name="Xu J."/>
            <person name="Minx P."/>
            <person name="Pepin K.H."/>
            <person name="Johnson M."/>
            <person name="Bhonagiri V."/>
            <person name="Nash W.E."/>
            <person name="Mardis E.R."/>
            <person name="Wilson R.K."/>
        </authorList>
    </citation>
    <scope>NUCLEOTIDE SEQUENCE [LARGE SCALE GENOMIC DNA]</scope>
    <source>
        <strain evidence="3 4">ATCC 43243</strain>
    </source>
</reference>
<dbReference type="PANTHER" id="PTHR21180">
    <property type="entry name" value="ENDONUCLEASE/EXONUCLEASE/PHOSPHATASE FAMILY DOMAIN-CONTAINING PROTEIN 1"/>
    <property type="match status" value="1"/>
</dbReference>
<evidence type="ECO:0000313" key="3">
    <source>
        <dbReference type="EMBL" id="EEC57676.1"/>
    </source>
</evidence>
<dbReference type="GO" id="GO:0015628">
    <property type="term" value="P:protein secretion by the type II secretion system"/>
    <property type="evidence" value="ECO:0007669"/>
    <property type="project" value="TreeGrafter"/>
</dbReference>
<dbReference type="SMART" id="SM00278">
    <property type="entry name" value="HhH1"/>
    <property type="match status" value="2"/>
</dbReference>
<dbReference type="STRING" id="483218.BACPEC_02188"/>
<dbReference type="EMBL" id="ABVQ01000036">
    <property type="protein sequence ID" value="EEC57676.1"/>
    <property type="molecule type" value="Genomic_DNA"/>
</dbReference>
<dbReference type="Proteomes" id="UP000003136">
    <property type="component" value="Unassembled WGS sequence"/>
</dbReference>
<dbReference type="NCBIfam" id="TIGR00426">
    <property type="entry name" value="competence protein ComEA helix-hairpin-helix repeat region"/>
    <property type="match status" value="1"/>
</dbReference>
<dbReference type="InterPro" id="IPR003583">
    <property type="entry name" value="Hlx-hairpin-Hlx_DNA-bd_motif"/>
</dbReference>
<proteinExistence type="predicted"/>
<dbReference type="eggNOG" id="COG1555">
    <property type="taxonomic scope" value="Bacteria"/>
</dbReference>
<name>B7ASY0_9FIRM</name>
<evidence type="ECO:0000313" key="4">
    <source>
        <dbReference type="Proteomes" id="UP000003136"/>
    </source>
</evidence>
<evidence type="ECO:0000256" key="1">
    <source>
        <dbReference type="SAM" id="Phobius"/>
    </source>
</evidence>
<dbReference type="HOGENOM" id="CLU_052011_1_2_9"/>
<evidence type="ECO:0000259" key="2">
    <source>
        <dbReference type="SMART" id="SM00278"/>
    </source>
</evidence>
<dbReference type="InterPro" id="IPR010994">
    <property type="entry name" value="RuvA_2-like"/>
</dbReference>
<dbReference type="SUPFAM" id="SSF142984">
    <property type="entry name" value="Nqo1 middle domain-like"/>
    <property type="match status" value="1"/>
</dbReference>
<dbReference type="InterPro" id="IPR051675">
    <property type="entry name" value="Endo/Exo/Phosphatase_dom_1"/>
</dbReference>
<feature type="domain" description="Helix-hairpin-helix DNA-binding motif class 1" evidence="2">
    <location>
        <begin position="190"/>
        <end position="209"/>
    </location>
</feature>
<dbReference type="GO" id="GO:0015627">
    <property type="term" value="C:type II protein secretion system complex"/>
    <property type="evidence" value="ECO:0007669"/>
    <property type="project" value="TreeGrafter"/>
</dbReference>
<dbReference type="Pfam" id="PF10531">
    <property type="entry name" value="SLBB"/>
    <property type="match status" value="1"/>
</dbReference>
<dbReference type="Gene3D" id="1.10.150.280">
    <property type="entry name" value="AF1531-like domain"/>
    <property type="match status" value="1"/>
</dbReference>
<accession>B7ASY0</accession>
<reference evidence="3 4" key="1">
    <citation type="submission" date="2008-11" db="EMBL/GenBank/DDBJ databases">
        <title>Draft genome sequence of Bacteroides pectinophilus (ATCC 43243).</title>
        <authorList>
            <person name="Sudarsanam P."/>
            <person name="Ley R."/>
            <person name="Guruge J."/>
            <person name="Turnbaugh P.J."/>
            <person name="Mahowald M."/>
            <person name="Liep D."/>
            <person name="Gordon J."/>
        </authorList>
    </citation>
    <scope>NUCLEOTIDE SEQUENCE [LARGE SCALE GENOMIC DNA]</scope>
    <source>
        <strain evidence="3 4">ATCC 43243</strain>
    </source>
</reference>
<keyword evidence="1" id="KW-0472">Membrane</keyword>
<comment type="caution">
    <text evidence="3">The sequence shown here is derived from an EMBL/GenBank/DDBJ whole genome shotgun (WGS) entry which is preliminary data.</text>
</comment>